<gene>
    <name evidence="1" type="ORF">CJD36_020640</name>
</gene>
<accession>A0A2S7SRM2</accession>
<protein>
    <recommendedName>
        <fullName evidence="3">Thioredoxin domain-containing protein</fullName>
    </recommendedName>
</protein>
<dbReference type="RefSeq" id="WP_105041101.1">
    <property type="nucleotide sequence ID" value="NZ_PPSL01000007.1"/>
</dbReference>
<evidence type="ECO:0000313" key="2">
    <source>
        <dbReference type="Proteomes" id="UP000239872"/>
    </source>
</evidence>
<dbReference type="InterPro" id="IPR036249">
    <property type="entry name" value="Thioredoxin-like_sf"/>
</dbReference>
<sequence length="198" mass="22387">MLRNTLIAAFLFCQAAAYGQQKESPARIPVEQINYEAMGAPMPAMLLLTNDTATAVKTKGRKHKKQDDFTLSPYNTKMYTEQHFDNKANLIVMMFNPTCGHCEDQTDRFIKEIALFKKSKLVLMANLGMKSYLPAFATNHHIAQYPDVITLGVDSADFIKNTFLYQALPQINIYSADRKLLKTYTGNVSMDTLAQFIQ</sequence>
<dbReference type="EMBL" id="PPSL01000007">
    <property type="protein sequence ID" value="PQJ09196.1"/>
    <property type="molecule type" value="Genomic_DNA"/>
</dbReference>
<reference evidence="1 2" key="1">
    <citation type="submission" date="2018-01" db="EMBL/GenBank/DDBJ databases">
        <title>A novel member of the phylum Bacteroidetes isolated from glacier ice.</title>
        <authorList>
            <person name="Liu Q."/>
            <person name="Xin Y.-H."/>
        </authorList>
    </citation>
    <scope>NUCLEOTIDE SEQUENCE [LARGE SCALE GENOMIC DNA]</scope>
    <source>
        <strain evidence="1 2">RB1R16</strain>
    </source>
</reference>
<keyword evidence="2" id="KW-1185">Reference proteome</keyword>
<proteinExistence type="predicted"/>
<name>A0A2S7SRM2_9BACT</name>
<dbReference type="Proteomes" id="UP000239872">
    <property type="component" value="Unassembled WGS sequence"/>
</dbReference>
<dbReference type="SUPFAM" id="SSF52833">
    <property type="entry name" value="Thioredoxin-like"/>
    <property type="match status" value="1"/>
</dbReference>
<comment type="caution">
    <text evidence="1">The sequence shown here is derived from an EMBL/GenBank/DDBJ whole genome shotgun (WGS) entry which is preliminary data.</text>
</comment>
<dbReference type="AlphaFoldDB" id="A0A2S7SRM2"/>
<dbReference type="Gene3D" id="3.40.30.10">
    <property type="entry name" value="Glutaredoxin"/>
    <property type="match status" value="1"/>
</dbReference>
<evidence type="ECO:0000313" key="1">
    <source>
        <dbReference type="EMBL" id="PQJ09196.1"/>
    </source>
</evidence>
<organism evidence="1 2">
    <name type="scientific">Flavipsychrobacter stenotrophus</name>
    <dbReference type="NCBI Taxonomy" id="2077091"/>
    <lineage>
        <taxon>Bacteria</taxon>
        <taxon>Pseudomonadati</taxon>
        <taxon>Bacteroidota</taxon>
        <taxon>Chitinophagia</taxon>
        <taxon>Chitinophagales</taxon>
        <taxon>Chitinophagaceae</taxon>
        <taxon>Flavipsychrobacter</taxon>
    </lineage>
</organism>
<dbReference type="OrthoDB" id="662072at2"/>
<evidence type="ECO:0008006" key="3">
    <source>
        <dbReference type="Google" id="ProtNLM"/>
    </source>
</evidence>